<dbReference type="PANTHER" id="PTHR43547:SF2">
    <property type="entry name" value="HYBRID SIGNAL TRANSDUCTION HISTIDINE KINASE C"/>
    <property type="match status" value="1"/>
</dbReference>
<dbReference type="Gene3D" id="3.30.565.10">
    <property type="entry name" value="Histidine kinase-like ATPase, C-terminal domain"/>
    <property type="match status" value="1"/>
</dbReference>
<evidence type="ECO:0000259" key="9">
    <source>
        <dbReference type="PROSITE" id="PS50109"/>
    </source>
</evidence>
<dbReference type="InterPro" id="IPR036890">
    <property type="entry name" value="HATPase_C_sf"/>
</dbReference>
<dbReference type="PRINTS" id="PR00344">
    <property type="entry name" value="BCTRLSENSOR"/>
</dbReference>
<reference evidence="11" key="1">
    <citation type="submission" date="2020-10" db="EMBL/GenBank/DDBJ databases">
        <authorList>
            <person name="Gilroy R."/>
        </authorList>
    </citation>
    <scope>NUCLEOTIDE SEQUENCE</scope>
    <source>
        <strain evidence="11">CHK190-19873</strain>
    </source>
</reference>
<dbReference type="InterPro" id="IPR011006">
    <property type="entry name" value="CheY-like_superfamily"/>
</dbReference>
<evidence type="ECO:0000313" key="12">
    <source>
        <dbReference type="Proteomes" id="UP000823935"/>
    </source>
</evidence>
<keyword evidence="6" id="KW-0902">Two-component regulatory system</keyword>
<feature type="domain" description="Response regulatory" evidence="10">
    <location>
        <begin position="1"/>
        <end position="32"/>
    </location>
</feature>
<evidence type="ECO:0000259" key="10">
    <source>
        <dbReference type="PROSITE" id="PS50110"/>
    </source>
</evidence>
<name>A0A9D1EQZ3_9FIRM</name>
<keyword evidence="5" id="KW-0418">Kinase</keyword>
<sequence>MDKILGLAVGGDDYVTKPFSPKEVAFRVKAQLRRSEYRQSADPLHTIAIGALTIDPDLFHRAVGNLVINALIHNPPTAKVMVSVRKEKQDICIAVRDNGIGISETEQARLFTRYYRGTNTKEKPEGSGLGLAIARQIVVLHGGEISVKSKIGEETEFSIRLPGHDTFHRAD</sequence>
<feature type="domain" description="Histidine kinase" evidence="9">
    <location>
        <begin position="55"/>
        <end position="165"/>
    </location>
</feature>
<dbReference type="SMART" id="SM00387">
    <property type="entry name" value="HATPase_c"/>
    <property type="match status" value="1"/>
</dbReference>
<organism evidence="11 12">
    <name type="scientific">Candidatus Limivivens intestinipullorum</name>
    <dbReference type="NCBI Taxonomy" id="2840858"/>
    <lineage>
        <taxon>Bacteria</taxon>
        <taxon>Bacillati</taxon>
        <taxon>Bacillota</taxon>
        <taxon>Clostridia</taxon>
        <taxon>Lachnospirales</taxon>
        <taxon>Lachnospiraceae</taxon>
        <taxon>Lachnospiraceae incertae sedis</taxon>
        <taxon>Candidatus Limivivens</taxon>
    </lineage>
</organism>
<dbReference type="InterPro" id="IPR004358">
    <property type="entry name" value="Sig_transdc_His_kin-like_C"/>
</dbReference>
<dbReference type="EC" id="2.7.13.3" evidence="2"/>
<evidence type="ECO:0000256" key="8">
    <source>
        <dbReference type="PROSITE-ProRule" id="PRU00169"/>
    </source>
</evidence>
<comment type="catalytic activity">
    <reaction evidence="1">
        <text>ATP + protein L-histidine = ADP + protein N-phospho-L-histidine.</text>
        <dbReference type="EC" id="2.7.13.3"/>
    </reaction>
</comment>
<evidence type="ECO:0000256" key="4">
    <source>
        <dbReference type="ARBA" id="ARBA00022553"/>
    </source>
</evidence>
<accession>A0A9D1EQZ3</accession>
<dbReference type="InterPro" id="IPR001789">
    <property type="entry name" value="Sig_transdc_resp-reg_receiver"/>
</dbReference>
<gene>
    <name evidence="11" type="ORF">IAB44_03775</name>
</gene>
<dbReference type="GO" id="GO:0000155">
    <property type="term" value="F:phosphorelay sensor kinase activity"/>
    <property type="evidence" value="ECO:0007669"/>
    <property type="project" value="TreeGrafter"/>
</dbReference>
<dbReference type="PROSITE" id="PS50110">
    <property type="entry name" value="RESPONSE_REGULATORY"/>
    <property type="match status" value="1"/>
</dbReference>
<dbReference type="Pfam" id="PF02518">
    <property type="entry name" value="HATPase_c"/>
    <property type="match status" value="1"/>
</dbReference>
<evidence type="ECO:0000256" key="7">
    <source>
        <dbReference type="ARBA" id="ARBA00024867"/>
    </source>
</evidence>
<dbReference type="InterPro" id="IPR005467">
    <property type="entry name" value="His_kinase_dom"/>
</dbReference>
<dbReference type="PROSITE" id="PS50109">
    <property type="entry name" value="HIS_KIN"/>
    <property type="match status" value="1"/>
</dbReference>
<comment type="function">
    <text evidence="7">May play the central regulatory role in sporulation. It may be an element of the effector pathway responsible for the activation of sporulation genes in response to nutritional stress. Spo0A may act in concert with spo0H (a sigma factor) to control the expression of some genes that are critical to the sporulation process.</text>
</comment>
<reference evidence="11" key="2">
    <citation type="journal article" date="2021" name="PeerJ">
        <title>Extensive microbial diversity within the chicken gut microbiome revealed by metagenomics and culture.</title>
        <authorList>
            <person name="Gilroy R."/>
            <person name="Ravi A."/>
            <person name="Getino M."/>
            <person name="Pursley I."/>
            <person name="Horton D.L."/>
            <person name="Alikhan N.F."/>
            <person name="Baker D."/>
            <person name="Gharbi K."/>
            <person name="Hall N."/>
            <person name="Watson M."/>
            <person name="Adriaenssens E.M."/>
            <person name="Foster-Nyarko E."/>
            <person name="Jarju S."/>
            <person name="Secka A."/>
            <person name="Antonio M."/>
            <person name="Oren A."/>
            <person name="Chaudhuri R.R."/>
            <person name="La Ragione R."/>
            <person name="Hildebrand F."/>
            <person name="Pallen M.J."/>
        </authorList>
    </citation>
    <scope>NUCLEOTIDE SEQUENCE</scope>
    <source>
        <strain evidence="11">CHK190-19873</strain>
    </source>
</reference>
<evidence type="ECO:0000256" key="3">
    <source>
        <dbReference type="ARBA" id="ARBA00018672"/>
    </source>
</evidence>
<proteinExistence type="predicted"/>
<dbReference type="SUPFAM" id="SSF55874">
    <property type="entry name" value="ATPase domain of HSP90 chaperone/DNA topoisomerase II/histidine kinase"/>
    <property type="match status" value="1"/>
</dbReference>
<dbReference type="PANTHER" id="PTHR43547">
    <property type="entry name" value="TWO-COMPONENT HISTIDINE KINASE"/>
    <property type="match status" value="1"/>
</dbReference>
<evidence type="ECO:0000256" key="6">
    <source>
        <dbReference type="ARBA" id="ARBA00023012"/>
    </source>
</evidence>
<keyword evidence="4" id="KW-0597">Phosphoprotein</keyword>
<evidence type="ECO:0000256" key="2">
    <source>
        <dbReference type="ARBA" id="ARBA00012438"/>
    </source>
</evidence>
<dbReference type="CDD" id="cd00075">
    <property type="entry name" value="HATPase"/>
    <property type="match status" value="1"/>
</dbReference>
<comment type="caution">
    <text evidence="11">The sequence shown here is derived from an EMBL/GenBank/DDBJ whole genome shotgun (WGS) entry which is preliminary data.</text>
</comment>
<evidence type="ECO:0000313" key="11">
    <source>
        <dbReference type="EMBL" id="HIS30657.1"/>
    </source>
</evidence>
<dbReference type="Gene3D" id="6.10.250.690">
    <property type="match status" value="1"/>
</dbReference>
<dbReference type="InterPro" id="IPR003594">
    <property type="entry name" value="HATPase_dom"/>
</dbReference>
<comment type="caution">
    <text evidence="8">Lacks conserved residue(s) required for the propagation of feature annotation.</text>
</comment>
<evidence type="ECO:0000256" key="5">
    <source>
        <dbReference type="ARBA" id="ARBA00022777"/>
    </source>
</evidence>
<dbReference type="AlphaFoldDB" id="A0A9D1EQZ3"/>
<dbReference type="EMBL" id="DVIQ01000022">
    <property type="protein sequence ID" value="HIS30657.1"/>
    <property type="molecule type" value="Genomic_DNA"/>
</dbReference>
<dbReference type="Proteomes" id="UP000823935">
    <property type="component" value="Unassembled WGS sequence"/>
</dbReference>
<evidence type="ECO:0000256" key="1">
    <source>
        <dbReference type="ARBA" id="ARBA00000085"/>
    </source>
</evidence>
<dbReference type="SUPFAM" id="SSF52172">
    <property type="entry name" value="CheY-like"/>
    <property type="match status" value="1"/>
</dbReference>
<keyword evidence="5" id="KW-0808">Transferase</keyword>
<protein>
    <recommendedName>
        <fullName evidence="3">Stage 0 sporulation protein A homolog</fullName>
        <ecNumber evidence="2">2.7.13.3</ecNumber>
    </recommendedName>
</protein>